<dbReference type="Proteomes" id="UP000542342">
    <property type="component" value="Unassembled WGS sequence"/>
</dbReference>
<keyword evidence="1" id="KW-1133">Transmembrane helix</keyword>
<dbReference type="RefSeq" id="WP_194538189.1">
    <property type="nucleotide sequence ID" value="NZ_JACEFB010000007.1"/>
</dbReference>
<feature type="transmembrane region" description="Helical" evidence="1">
    <location>
        <begin position="193"/>
        <end position="215"/>
    </location>
</feature>
<evidence type="ECO:0000256" key="1">
    <source>
        <dbReference type="SAM" id="Phobius"/>
    </source>
</evidence>
<feature type="transmembrane region" description="Helical" evidence="1">
    <location>
        <begin position="149"/>
        <end position="173"/>
    </location>
</feature>
<feature type="transmembrane region" description="Helical" evidence="1">
    <location>
        <begin position="352"/>
        <end position="373"/>
    </location>
</feature>
<gene>
    <name evidence="2" type="ORF">H0921_11310</name>
</gene>
<feature type="transmembrane region" description="Helical" evidence="1">
    <location>
        <begin position="301"/>
        <end position="321"/>
    </location>
</feature>
<organism evidence="2 3">
    <name type="scientific">Thermogemmata fonticola</name>
    <dbReference type="NCBI Taxonomy" id="2755323"/>
    <lineage>
        <taxon>Bacteria</taxon>
        <taxon>Pseudomonadati</taxon>
        <taxon>Planctomycetota</taxon>
        <taxon>Planctomycetia</taxon>
        <taxon>Gemmatales</taxon>
        <taxon>Gemmataceae</taxon>
        <taxon>Thermogemmata</taxon>
    </lineage>
</organism>
<dbReference type="AlphaFoldDB" id="A0A7V9AC70"/>
<feature type="transmembrane region" description="Helical" evidence="1">
    <location>
        <begin position="264"/>
        <end position="289"/>
    </location>
</feature>
<dbReference type="EMBL" id="JACEFB010000007">
    <property type="protein sequence ID" value="MBA2226748.1"/>
    <property type="molecule type" value="Genomic_DNA"/>
</dbReference>
<accession>A0A7V9AC70</accession>
<name>A0A7V9AC70_9BACT</name>
<proteinExistence type="predicted"/>
<comment type="caution">
    <text evidence="2">The sequence shown here is derived from an EMBL/GenBank/DDBJ whole genome shotgun (WGS) entry which is preliminary data.</text>
</comment>
<evidence type="ECO:0008006" key="4">
    <source>
        <dbReference type="Google" id="ProtNLM"/>
    </source>
</evidence>
<feature type="transmembrane region" description="Helical" evidence="1">
    <location>
        <begin position="327"/>
        <end position="345"/>
    </location>
</feature>
<keyword evidence="1" id="KW-0472">Membrane</keyword>
<feature type="transmembrane region" description="Helical" evidence="1">
    <location>
        <begin position="104"/>
        <end position="137"/>
    </location>
</feature>
<keyword evidence="1" id="KW-0812">Transmembrane</keyword>
<evidence type="ECO:0000313" key="3">
    <source>
        <dbReference type="Proteomes" id="UP000542342"/>
    </source>
</evidence>
<protein>
    <recommendedName>
        <fullName evidence="4">Glycosyltransferase RgtA/B/C/D-like domain-containing protein</fullName>
    </recommendedName>
</protein>
<evidence type="ECO:0000313" key="2">
    <source>
        <dbReference type="EMBL" id="MBA2226748.1"/>
    </source>
</evidence>
<keyword evidence="3" id="KW-1185">Reference proteome</keyword>
<reference evidence="2 3" key="1">
    <citation type="submission" date="2020-07" db="EMBL/GenBank/DDBJ databases">
        <title>Thermogemmata thermophila gen. nov., sp. nov., a novel moderate thermophilic planctomycete from a Kamchatka hot spring.</title>
        <authorList>
            <person name="Elcheninov A.G."/>
            <person name="Podosokorskaya O.A."/>
            <person name="Kovaleva O.L."/>
            <person name="Novikov A."/>
            <person name="Bonch-Osmolovskaya E.A."/>
            <person name="Toshchakov S.V."/>
            <person name="Kublanov I.V."/>
        </authorList>
    </citation>
    <scope>NUCLEOTIDE SEQUENCE [LARGE SCALE GENOMIC DNA]</scope>
    <source>
        <strain evidence="2 3">2918</strain>
    </source>
</reference>
<sequence length="606" mass="66270">MRPWWWLLAGGVVLAGHGVAAAQLFGGWAGLCDERPVLSGRHALHQYHAVLGAARLWQAGQNVCYDPAFEAGYPKTPVFDEGCRLAEVWYWLAGGEYAAGVYKWGVWALVAVIPVAAALALWGAGGSPAGMVAAAVLASVWTWSAPVQLLLASGLIDGLAAGLAALVFVPHLVRFSQTLDVEAWLLSAAAAVVIWYCQPLLWVPLGVFVFVHYLAMAPQRGLAWHLAYAGIACAGIVPNAWWLADWGKYWWLRPAWEGEGVGAAFAGWSWGGVPGGSVVAAAGLLAALLGWADRWRSGSMIALAGSLTALAARGFSTGPWLDAAGQRSLEVLSLAWGLFGLVGLFETACRRGGGFFLLALTVYAALLALPFVGSPQVADAWWPEPASPSLRLGWTPVEEELLGQLRQHTQPTARILWEEREREADTASALLPLATQRWYIGGLHACLEHRYCVLRAGSWLGRPLRQWSDAELEQWLRWFNIGWIVARSDESLRRWQRYPGARLLWQQQDGQGPLALLEIPRPHSYLLTGRAEKIWGDCDRIVLEEVVPDEQGAVVLSLHYLPGLRVSPSYVRLERAPEPQGRTAVDLIRLHLPAPVPRIRLSWDNP</sequence>
<feature type="transmembrane region" description="Helical" evidence="1">
    <location>
        <begin position="222"/>
        <end position="244"/>
    </location>
</feature>